<keyword evidence="6" id="KW-0479">Metal-binding</keyword>
<feature type="region of interest" description="Disordered" evidence="9">
    <location>
        <begin position="444"/>
        <end position="507"/>
    </location>
</feature>
<dbReference type="NCBIfam" id="TIGR03178">
    <property type="entry name" value="allantoinase"/>
    <property type="match status" value="1"/>
</dbReference>
<evidence type="ECO:0000259" key="10">
    <source>
        <dbReference type="Pfam" id="PF01979"/>
    </source>
</evidence>
<evidence type="ECO:0000256" key="5">
    <source>
        <dbReference type="ARBA" id="ARBA00012863"/>
    </source>
</evidence>
<comment type="pathway">
    <text evidence="2">Nitrogen metabolism; (S)-allantoin degradation; allantoate from (S)-allantoin: step 1/1.</text>
</comment>
<dbReference type="EC" id="3.5.2.5" evidence="5"/>
<evidence type="ECO:0000256" key="8">
    <source>
        <dbReference type="ARBA" id="ARBA00022833"/>
    </source>
</evidence>
<evidence type="ECO:0000313" key="12">
    <source>
        <dbReference type="Proteomes" id="UP000621266"/>
    </source>
</evidence>
<feature type="compositionally biased region" description="Low complexity" evidence="9">
    <location>
        <begin position="485"/>
        <end position="500"/>
    </location>
</feature>
<evidence type="ECO:0000256" key="2">
    <source>
        <dbReference type="ARBA" id="ARBA00004968"/>
    </source>
</evidence>
<dbReference type="PANTHER" id="PTHR43668:SF2">
    <property type="entry name" value="ALLANTOINASE"/>
    <property type="match status" value="1"/>
</dbReference>
<dbReference type="Pfam" id="PF01979">
    <property type="entry name" value="Amidohydro_1"/>
    <property type="match status" value="1"/>
</dbReference>
<dbReference type="Proteomes" id="UP000621266">
    <property type="component" value="Unassembled WGS sequence"/>
</dbReference>
<accession>A0ABQ7FJ02</accession>
<feature type="compositionally biased region" description="Low complexity" evidence="9">
    <location>
        <begin position="448"/>
        <end position="478"/>
    </location>
</feature>
<keyword evidence="7 11" id="KW-0378">Hydrolase</keyword>
<evidence type="ECO:0000256" key="7">
    <source>
        <dbReference type="ARBA" id="ARBA00022801"/>
    </source>
</evidence>
<dbReference type="SUPFAM" id="SSF51338">
    <property type="entry name" value="Composite domain of metallo-dependent hydrolases"/>
    <property type="match status" value="1"/>
</dbReference>
<comment type="similarity">
    <text evidence="3">Belongs to the metallo-dependent hydrolases superfamily. Allantoinase family.</text>
</comment>
<sequence>MAGGRIARRNPVPEVELLLRSARVVTPSGVRPASVAVRGERVAAVLPYDCEVPGTARLEDFGDDVLLPGLVDTHVHVNDPGRSEWEGFPSATLAAAAGGVTTLVDMPLNSIPPTTTTAHLDVKRRAARGRTHIDVGFWGGAVPGNLAELRPLHEAGVFGFKCFLLPSGVDEFPSLSPAELERAMAETARLGGLLIVHAEDPEHIDGAPSRTGPRYADFLASRPRAAENAAVERLIALARRTGCRVHVLHLSSSDALPLLAAAKRDGVPLTVETCPHFLTLTAEEVPDGATEFKCCPPIREAENRDALWRGLLDGTIDCVVSDHSPCTPDLKRLDSGDFASAWGGISSLQLGLPAVWTEARRRGVPIAALARWMAAAPAALAGLPHKGAVEPGRDADFTVLAPEKTFTVDPARLHHRNRVTAYAGRTLYGVVRSTWLRGRRIYGGPAGAPGDARPTGRLLSAVPREPAREPAAPVRTGHRPGGPATGPAPDPGAGVPQPAATTERGTA</sequence>
<dbReference type="InterPro" id="IPR032466">
    <property type="entry name" value="Metal_Hydrolase"/>
</dbReference>
<evidence type="ECO:0000256" key="9">
    <source>
        <dbReference type="SAM" id="MobiDB-lite"/>
    </source>
</evidence>
<organism evidence="11 12">
    <name type="scientific">Streptomyces lycii</name>
    <dbReference type="NCBI Taxonomy" id="2654337"/>
    <lineage>
        <taxon>Bacteria</taxon>
        <taxon>Bacillati</taxon>
        <taxon>Actinomycetota</taxon>
        <taxon>Actinomycetes</taxon>
        <taxon>Kitasatosporales</taxon>
        <taxon>Streptomycetaceae</taxon>
        <taxon>Streptomyces</taxon>
    </lineage>
</organism>
<dbReference type="Gene3D" id="3.20.20.140">
    <property type="entry name" value="Metal-dependent hydrolases"/>
    <property type="match status" value="1"/>
</dbReference>
<comment type="cofactor">
    <cofactor evidence="1">
        <name>Zn(2+)</name>
        <dbReference type="ChEBI" id="CHEBI:29105"/>
    </cofactor>
</comment>
<evidence type="ECO:0000256" key="6">
    <source>
        <dbReference type="ARBA" id="ARBA00022723"/>
    </source>
</evidence>
<evidence type="ECO:0000256" key="1">
    <source>
        <dbReference type="ARBA" id="ARBA00001947"/>
    </source>
</evidence>
<dbReference type="GO" id="GO:0004038">
    <property type="term" value="F:allantoinase activity"/>
    <property type="evidence" value="ECO:0007669"/>
    <property type="project" value="UniProtKB-EC"/>
</dbReference>
<keyword evidence="8" id="KW-0862">Zinc</keyword>
<proteinExistence type="inferred from homology"/>
<comment type="subunit">
    <text evidence="4">Homotetramer.</text>
</comment>
<dbReference type="EMBL" id="WHPN01000263">
    <property type="protein sequence ID" value="KAF4408780.1"/>
    <property type="molecule type" value="Genomic_DNA"/>
</dbReference>
<dbReference type="SUPFAM" id="SSF51556">
    <property type="entry name" value="Metallo-dependent hydrolases"/>
    <property type="match status" value="1"/>
</dbReference>
<keyword evidence="12" id="KW-1185">Reference proteome</keyword>
<dbReference type="InterPro" id="IPR050138">
    <property type="entry name" value="DHOase/Allantoinase_Hydrolase"/>
</dbReference>
<dbReference type="InterPro" id="IPR006680">
    <property type="entry name" value="Amidohydro-rel"/>
</dbReference>
<dbReference type="InterPro" id="IPR011059">
    <property type="entry name" value="Metal-dep_hydrolase_composite"/>
</dbReference>
<comment type="caution">
    <text evidence="11">The sequence shown here is derived from an EMBL/GenBank/DDBJ whole genome shotgun (WGS) entry which is preliminary data.</text>
</comment>
<protein>
    <recommendedName>
        <fullName evidence="5">allantoinase</fullName>
        <ecNumber evidence="5">3.5.2.5</ecNumber>
    </recommendedName>
</protein>
<gene>
    <name evidence="11" type="primary">allB</name>
    <name evidence="11" type="ORF">GCU69_12385</name>
</gene>
<dbReference type="InterPro" id="IPR017593">
    <property type="entry name" value="Allantoinase"/>
</dbReference>
<dbReference type="PANTHER" id="PTHR43668">
    <property type="entry name" value="ALLANTOINASE"/>
    <property type="match status" value="1"/>
</dbReference>
<evidence type="ECO:0000256" key="3">
    <source>
        <dbReference type="ARBA" id="ARBA00010368"/>
    </source>
</evidence>
<evidence type="ECO:0000313" key="11">
    <source>
        <dbReference type="EMBL" id="KAF4408780.1"/>
    </source>
</evidence>
<feature type="domain" description="Amidohydrolase-related" evidence="10">
    <location>
        <begin position="65"/>
        <end position="440"/>
    </location>
</feature>
<name>A0ABQ7FJ02_9ACTN</name>
<evidence type="ECO:0000256" key="4">
    <source>
        <dbReference type="ARBA" id="ARBA00011881"/>
    </source>
</evidence>
<reference evidence="11 12" key="1">
    <citation type="submission" date="2019-10" db="EMBL/GenBank/DDBJ databases">
        <title>Streptomyces tenebrisbrunneis sp.nov., an endogenous actinomycete isolated from of Lycium ruthenicum.</title>
        <authorList>
            <person name="Ma L."/>
        </authorList>
    </citation>
    <scope>NUCLEOTIDE SEQUENCE [LARGE SCALE GENOMIC DNA]</scope>
    <source>
        <strain evidence="11 12">TRM 66187</strain>
    </source>
</reference>